<feature type="signal peptide" evidence="4">
    <location>
        <begin position="1"/>
        <end position="26"/>
    </location>
</feature>
<evidence type="ECO:0000256" key="1">
    <source>
        <dbReference type="ARBA" id="ARBA00022737"/>
    </source>
</evidence>
<dbReference type="STRING" id="2903.R1FCM3"/>
<name>A0A0D3KLZ0_EMIH1</name>
<sequence length="272" mass="27447">MELFSALAANNLAALSLALSATDAEARDAHGVPALLHATSPRAAAALLTAGADANAVDPRGTSALHCAATRGSAEIVRLLLDASAAADAADAAGVTPLMSASLHGHTEAREREDGESTALMRACSRGHEGAASLLLDADADAAATDQDDGQTALHAAAEAAAASRRRLSAHTSPAGHRGVVSLLASSLAVDGESGRVVVSDETTYEVEGEGEGEGAEGGGGCTVTVLLSKLRPTAGREHWREVVALHEDNPADVRRYLQHCRGEGEAGADSA</sequence>
<dbReference type="AlphaFoldDB" id="A0A0D3KLZ0"/>
<keyword evidence="6" id="KW-1185">Reference proteome</keyword>
<dbReference type="HOGENOM" id="CLU_1024639_0_0_1"/>
<dbReference type="PaxDb" id="2903-EOD36775"/>
<dbReference type="GeneID" id="17282045"/>
<reference evidence="6" key="1">
    <citation type="journal article" date="2013" name="Nature">
        <title>Pan genome of the phytoplankton Emiliania underpins its global distribution.</title>
        <authorList>
            <person name="Read B.A."/>
            <person name="Kegel J."/>
            <person name="Klute M.J."/>
            <person name="Kuo A."/>
            <person name="Lefebvre S.C."/>
            <person name="Maumus F."/>
            <person name="Mayer C."/>
            <person name="Miller J."/>
            <person name="Monier A."/>
            <person name="Salamov A."/>
            <person name="Young J."/>
            <person name="Aguilar M."/>
            <person name="Claverie J.M."/>
            <person name="Frickenhaus S."/>
            <person name="Gonzalez K."/>
            <person name="Herman E.K."/>
            <person name="Lin Y.C."/>
            <person name="Napier J."/>
            <person name="Ogata H."/>
            <person name="Sarno A.F."/>
            <person name="Shmutz J."/>
            <person name="Schroeder D."/>
            <person name="de Vargas C."/>
            <person name="Verret F."/>
            <person name="von Dassow P."/>
            <person name="Valentin K."/>
            <person name="Van de Peer Y."/>
            <person name="Wheeler G."/>
            <person name="Dacks J.B."/>
            <person name="Delwiche C.F."/>
            <person name="Dyhrman S.T."/>
            <person name="Glockner G."/>
            <person name="John U."/>
            <person name="Richards T."/>
            <person name="Worden A.Z."/>
            <person name="Zhang X."/>
            <person name="Grigoriev I.V."/>
            <person name="Allen A.E."/>
            <person name="Bidle K."/>
            <person name="Borodovsky M."/>
            <person name="Bowler C."/>
            <person name="Brownlee C."/>
            <person name="Cock J.M."/>
            <person name="Elias M."/>
            <person name="Gladyshev V.N."/>
            <person name="Groth M."/>
            <person name="Guda C."/>
            <person name="Hadaegh A."/>
            <person name="Iglesias-Rodriguez M.D."/>
            <person name="Jenkins J."/>
            <person name="Jones B.M."/>
            <person name="Lawson T."/>
            <person name="Leese F."/>
            <person name="Lindquist E."/>
            <person name="Lobanov A."/>
            <person name="Lomsadze A."/>
            <person name="Malik S.B."/>
            <person name="Marsh M.E."/>
            <person name="Mackinder L."/>
            <person name="Mock T."/>
            <person name="Mueller-Roeber B."/>
            <person name="Pagarete A."/>
            <person name="Parker M."/>
            <person name="Probert I."/>
            <person name="Quesneville H."/>
            <person name="Raines C."/>
            <person name="Rensing S.A."/>
            <person name="Riano-Pachon D.M."/>
            <person name="Richier S."/>
            <person name="Rokitta S."/>
            <person name="Shiraiwa Y."/>
            <person name="Soanes D.M."/>
            <person name="van der Giezen M."/>
            <person name="Wahlund T.M."/>
            <person name="Williams B."/>
            <person name="Wilson W."/>
            <person name="Wolfe G."/>
            <person name="Wurch L.L."/>
        </authorList>
    </citation>
    <scope>NUCLEOTIDE SEQUENCE</scope>
</reference>
<evidence type="ECO:0000256" key="2">
    <source>
        <dbReference type="ARBA" id="ARBA00023043"/>
    </source>
</evidence>
<feature type="repeat" description="ANK" evidence="3">
    <location>
        <begin position="60"/>
        <end position="92"/>
    </location>
</feature>
<keyword evidence="2 3" id="KW-0040">ANK repeat</keyword>
<dbReference type="RefSeq" id="XP_005789204.1">
    <property type="nucleotide sequence ID" value="XM_005789147.1"/>
</dbReference>
<organism evidence="5 6">
    <name type="scientific">Emiliania huxleyi (strain CCMP1516)</name>
    <dbReference type="NCBI Taxonomy" id="280463"/>
    <lineage>
        <taxon>Eukaryota</taxon>
        <taxon>Haptista</taxon>
        <taxon>Haptophyta</taxon>
        <taxon>Prymnesiophyceae</taxon>
        <taxon>Isochrysidales</taxon>
        <taxon>Noelaerhabdaceae</taxon>
        <taxon>Emiliania</taxon>
    </lineage>
</organism>
<dbReference type="SMART" id="SM00248">
    <property type="entry name" value="ANK"/>
    <property type="match status" value="4"/>
</dbReference>
<accession>A0A0D3KLZ0</accession>
<keyword evidence="1" id="KW-0677">Repeat</keyword>
<dbReference type="PANTHER" id="PTHR24198:SF165">
    <property type="entry name" value="ANKYRIN REPEAT-CONTAINING PROTEIN-RELATED"/>
    <property type="match status" value="1"/>
</dbReference>
<proteinExistence type="predicted"/>
<dbReference type="SUPFAM" id="SSF48403">
    <property type="entry name" value="Ankyrin repeat"/>
    <property type="match status" value="1"/>
</dbReference>
<dbReference type="PROSITE" id="PS50297">
    <property type="entry name" value="ANK_REP_REGION"/>
    <property type="match status" value="1"/>
</dbReference>
<dbReference type="PROSITE" id="PS50088">
    <property type="entry name" value="ANK_REPEAT"/>
    <property type="match status" value="1"/>
</dbReference>
<evidence type="ECO:0000313" key="5">
    <source>
        <dbReference type="EnsemblProtists" id="EOD36775"/>
    </source>
</evidence>
<reference evidence="5" key="2">
    <citation type="submission" date="2024-10" db="UniProtKB">
        <authorList>
            <consortium name="EnsemblProtists"/>
        </authorList>
    </citation>
    <scope>IDENTIFICATION</scope>
</reference>
<dbReference type="InterPro" id="IPR036770">
    <property type="entry name" value="Ankyrin_rpt-contain_sf"/>
</dbReference>
<evidence type="ECO:0000313" key="6">
    <source>
        <dbReference type="Proteomes" id="UP000013827"/>
    </source>
</evidence>
<evidence type="ECO:0000256" key="3">
    <source>
        <dbReference type="PROSITE-ProRule" id="PRU00023"/>
    </source>
</evidence>
<evidence type="ECO:0000256" key="4">
    <source>
        <dbReference type="SAM" id="SignalP"/>
    </source>
</evidence>
<dbReference type="KEGG" id="ehx:EMIHUDRAFT_98189"/>
<dbReference type="InterPro" id="IPR002110">
    <property type="entry name" value="Ankyrin_rpt"/>
</dbReference>
<keyword evidence="4" id="KW-0732">Signal</keyword>
<dbReference type="Gene3D" id="1.25.40.20">
    <property type="entry name" value="Ankyrin repeat-containing domain"/>
    <property type="match status" value="2"/>
</dbReference>
<dbReference type="EnsemblProtists" id="EOD36775">
    <property type="protein sequence ID" value="EOD36775"/>
    <property type="gene ID" value="EMIHUDRAFT_98189"/>
</dbReference>
<dbReference type="Proteomes" id="UP000013827">
    <property type="component" value="Unassembled WGS sequence"/>
</dbReference>
<dbReference type="PANTHER" id="PTHR24198">
    <property type="entry name" value="ANKYRIN REPEAT AND PROTEIN KINASE DOMAIN-CONTAINING PROTEIN"/>
    <property type="match status" value="1"/>
</dbReference>
<evidence type="ECO:0008006" key="7">
    <source>
        <dbReference type="Google" id="ProtNLM"/>
    </source>
</evidence>
<dbReference type="Pfam" id="PF12796">
    <property type="entry name" value="Ank_2"/>
    <property type="match status" value="2"/>
</dbReference>
<feature type="chain" id="PRO_5044216233" description="Ankyrin repeat protein" evidence="4">
    <location>
        <begin position="27"/>
        <end position="272"/>
    </location>
</feature>
<protein>
    <recommendedName>
        <fullName evidence="7">Ankyrin repeat protein</fullName>
    </recommendedName>
</protein>